<dbReference type="InterPro" id="IPR018508">
    <property type="entry name" value="3-dehydroquinate_DH_AS"/>
</dbReference>
<dbReference type="Gene3D" id="3.20.20.70">
    <property type="entry name" value="Aldolase class I"/>
    <property type="match status" value="1"/>
</dbReference>
<dbReference type="EMBL" id="CP093443">
    <property type="protein sequence ID" value="UVI35870.1"/>
    <property type="molecule type" value="Genomic_DNA"/>
</dbReference>
<dbReference type="PROSITE" id="PS01028">
    <property type="entry name" value="DEHYDROQUINASE_I"/>
    <property type="match status" value="1"/>
</dbReference>
<keyword evidence="3 4" id="KW-0704">Schiff base</keyword>
<dbReference type="HAMAP" id="MF_00214">
    <property type="entry name" value="AroD"/>
    <property type="match status" value="1"/>
</dbReference>
<feature type="region of interest" description="Disordered" evidence="5">
    <location>
        <begin position="1"/>
        <end position="21"/>
    </location>
</feature>
<evidence type="ECO:0000313" key="7">
    <source>
        <dbReference type="Proteomes" id="UP001064879"/>
    </source>
</evidence>
<keyword evidence="4" id="KW-0028">Amino-acid biosynthesis</keyword>
<dbReference type="PANTHER" id="PTHR43699">
    <property type="entry name" value="3-DEHYDROQUINATE DEHYDRATASE"/>
    <property type="match status" value="1"/>
</dbReference>
<dbReference type="CDD" id="cd00502">
    <property type="entry name" value="DHQase_I"/>
    <property type="match status" value="1"/>
</dbReference>
<evidence type="ECO:0000256" key="2">
    <source>
        <dbReference type="ARBA" id="ARBA00023239"/>
    </source>
</evidence>
<keyword evidence="2 4" id="KW-0456">Lyase</keyword>
<dbReference type="SUPFAM" id="SSF51569">
    <property type="entry name" value="Aldolase"/>
    <property type="match status" value="1"/>
</dbReference>
<feature type="binding site" evidence="4">
    <location>
        <position position="91"/>
    </location>
    <ligand>
        <name>3-dehydroquinate</name>
        <dbReference type="ChEBI" id="CHEBI:32364"/>
    </ligand>
</feature>
<dbReference type="InterPro" id="IPR050146">
    <property type="entry name" value="Type-I_3-dehydroquinase"/>
</dbReference>
<feature type="binding site" evidence="4">
    <location>
        <position position="258"/>
    </location>
    <ligand>
        <name>3-dehydroquinate</name>
        <dbReference type="ChEBI" id="CHEBI:32364"/>
    </ligand>
</feature>
<comment type="catalytic activity">
    <reaction evidence="1 4">
        <text>3-dehydroquinate = 3-dehydroshikimate + H2O</text>
        <dbReference type="Rhea" id="RHEA:21096"/>
        <dbReference type="ChEBI" id="CHEBI:15377"/>
        <dbReference type="ChEBI" id="CHEBI:16630"/>
        <dbReference type="ChEBI" id="CHEBI:32364"/>
        <dbReference type="EC" id="4.2.1.10"/>
    </reaction>
</comment>
<gene>
    <name evidence="4" type="primary">aroD</name>
    <name evidence="6" type="ORF">L1F31_17415</name>
</gene>
<evidence type="ECO:0000313" key="6">
    <source>
        <dbReference type="EMBL" id="UVI35870.1"/>
    </source>
</evidence>
<feature type="binding site" evidence="4">
    <location>
        <begin position="53"/>
        <end position="55"/>
    </location>
    <ligand>
        <name>3-dehydroquinate</name>
        <dbReference type="ChEBI" id="CHEBI:32364"/>
    </ligand>
</feature>
<comment type="similarity">
    <text evidence="4">Belongs to the type-I 3-dehydroquinase family.</text>
</comment>
<evidence type="ECO:0000256" key="5">
    <source>
        <dbReference type="SAM" id="MobiDB-lite"/>
    </source>
</evidence>
<dbReference type="GO" id="GO:0003855">
    <property type="term" value="F:3-dehydroquinate dehydratase activity"/>
    <property type="evidence" value="ECO:0007669"/>
    <property type="project" value="UniProtKB-EC"/>
</dbReference>
<dbReference type="EC" id="4.2.1.10" evidence="4"/>
<comment type="caution">
    <text evidence="4">Lacks conserved residue(s) required for the propagation of feature annotation.</text>
</comment>
<comment type="function">
    <text evidence="4">Involved in the third step of the chorismate pathway, which leads to the biosynthesis of aromatic amino acids. Catalyzes the cis-dehydration of 3-dehydroquinate (DHQ) and introduces the first double bond of the aromatic ring to yield 3-dehydroshikimate.</text>
</comment>
<feature type="active site" description="Proton donor/acceptor" evidence="4">
    <location>
        <position position="170"/>
    </location>
</feature>
<feature type="binding site" evidence="4">
    <location>
        <position position="262"/>
    </location>
    <ligand>
        <name>3-dehydroquinate</name>
        <dbReference type="ChEBI" id="CHEBI:32364"/>
    </ligand>
</feature>
<dbReference type="Pfam" id="PF01487">
    <property type="entry name" value="DHquinase_I"/>
    <property type="match status" value="1"/>
</dbReference>
<name>A0ABY5SP05_9MICO</name>
<dbReference type="InterPro" id="IPR001381">
    <property type="entry name" value="DHquinase_I"/>
</dbReference>
<keyword evidence="4" id="KW-0057">Aromatic amino acid biosynthesis</keyword>
<evidence type="ECO:0000256" key="3">
    <source>
        <dbReference type="ARBA" id="ARBA00023270"/>
    </source>
</evidence>
<feature type="active site" description="Schiff-base intermediate with substrate" evidence="4">
    <location>
        <position position="197"/>
    </location>
</feature>
<dbReference type="Proteomes" id="UP001064879">
    <property type="component" value="Chromosome"/>
</dbReference>
<comment type="subunit">
    <text evidence="4">Homodimer.</text>
</comment>
<dbReference type="RefSeq" id="WP_265418487.1">
    <property type="nucleotide sequence ID" value="NZ_CP093443.1"/>
</dbReference>
<feature type="binding site" evidence="4">
    <location>
        <position position="239"/>
    </location>
    <ligand>
        <name>3-dehydroquinate</name>
        <dbReference type="ChEBI" id="CHEBI:32364"/>
    </ligand>
</feature>
<evidence type="ECO:0000256" key="1">
    <source>
        <dbReference type="ARBA" id="ARBA00001864"/>
    </source>
</evidence>
<keyword evidence="7" id="KW-1185">Reference proteome</keyword>
<protein>
    <recommendedName>
        <fullName evidence="4">3-dehydroquinate dehydratase</fullName>
        <shortName evidence="4">3-dehydroquinase</shortName>
        <ecNumber evidence="4">4.2.1.10</ecNumber>
    </recommendedName>
    <alternativeName>
        <fullName evidence="4">Type I DHQase</fullName>
    </alternativeName>
    <alternativeName>
        <fullName evidence="4">Type I dehydroquinase</fullName>
        <shortName evidence="4">DHQ1</shortName>
    </alternativeName>
</protein>
<accession>A0ABY5SP05</accession>
<dbReference type="InterPro" id="IPR013785">
    <property type="entry name" value="Aldolase_TIM"/>
</dbReference>
<proteinExistence type="inferred from homology"/>
<reference evidence="6" key="1">
    <citation type="submission" date="2022-03" db="EMBL/GenBank/DDBJ databases">
        <title>Brevibacterium spongiae sp. nov., isolated from marine sponge.</title>
        <authorList>
            <person name="Li Z."/>
            <person name="Zhang M."/>
        </authorList>
    </citation>
    <scope>NUCLEOTIDE SEQUENCE</scope>
    <source>
        <strain evidence="6">WHS-Z9</strain>
    </source>
</reference>
<dbReference type="PANTHER" id="PTHR43699:SF1">
    <property type="entry name" value="3-DEHYDROQUINATE DEHYDRATASE"/>
    <property type="match status" value="1"/>
</dbReference>
<sequence length="277" mass="28442">MKPLPFLNPAAGTPAVRNPGRPSVIVPTQAVDAEELTAQCAAAAATGVVDVIEWRIDPLLAQTGRDARAEDVLRLFPHATAAGLPVLLTVRTAFEGGLVEISESEYAEVVSRLIAGVANAAAESGESPAGRAGGDLGAPVALDVEIDRAQSQALIAAARENGVPVVASHHNFTATDAPAELRATFRRMDEAGADVAKVAMMPQEPSDVLHLLEATAEAASSSSRPVLGISMGPLGRTSRIMGADFGSCASFAQIGLASAPGQIDAVRLAEILDRVSD</sequence>
<evidence type="ECO:0000256" key="4">
    <source>
        <dbReference type="HAMAP-Rule" id="MF_00214"/>
    </source>
</evidence>
<comment type="pathway">
    <text evidence="4">Metabolic intermediate biosynthesis; chorismate biosynthesis; chorismate from D-erythrose 4-phosphate and phosphoenolpyruvate: step 3/7.</text>
</comment>
<organism evidence="6 7">
    <name type="scientific">Brevibacterium spongiae</name>
    <dbReference type="NCBI Taxonomy" id="2909672"/>
    <lineage>
        <taxon>Bacteria</taxon>
        <taxon>Bacillati</taxon>
        <taxon>Actinomycetota</taxon>
        <taxon>Actinomycetes</taxon>
        <taxon>Micrococcales</taxon>
        <taxon>Brevibacteriaceae</taxon>
        <taxon>Brevibacterium</taxon>
    </lineage>
</organism>